<feature type="region of interest" description="Disordered" evidence="1">
    <location>
        <begin position="1"/>
        <end position="49"/>
    </location>
</feature>
<evidence type="ECO:0000256" key="1">
    <source>
        <dbReference type="SAM" id="MobiDB-lite"/>
    </source>
</evidence>
<dbReference type="AlphaFoldDB" id="A0A830H8G9"/>
<reference evidence="2" key="1">
    <citation type="submission" date="2020-10" db="EMBL/GenBank/DDBJ databases">
        <title>Unveiling of a novel bifunctional photoreceptor, Dualchrome1, isolated from a cosmopolitan green alga.</title>
        <authorList>
            <person name="Suzuki S."/>
            <person name="Kawachi M."/>
        </authorList>
    </citation>
    <scope>NUCLEOTIDE SEQUENCE</scope>
    <source>
        <strain evidence="2">NIES 2893</strain>
    </source>
</reference>
<gene>
    <name evidence="2" type="ORF">PPROV_000205000</name>
</gene>
<feature type="compositionally biased region" description="Basic and acidic residues" evidence="1">
    <location>
        <begin position="25"/>
        <end position="39"/>
    </location>
</feature>
<evidence type="ECO:0000313" key="3">
    <source>
        <dbReference type="Proteomes" id="UP000660262"/>
    </source>
</evidence>
<protein>
    <submittedName>
        <fullName evidence="2">Uncharacterized protein</fullName>
    </submittedName>
</protein>
<sequence length="101" mass="11555">MPAYRTAAPSPRSHPGAPRATPRWRRFDQDRPWRWEDRTSQPNASLPNGCAITPVASGRTASHTAFRSCVNRPDAITDFHRGGYEYWRLNCLMRLNFPTKA</sequence>
<evidence type="ECO:0000313" key="2">
    <source>
        <dbReference type="EMBL" id="GHP03295.1"/>
    </source>
</evidence>
<dbReference type="Proteomes" id="UP000660262">
    <property type="component" value="Unassembled WGS sequence"/>
</dbReference>
<organism evidence="2 3">
    <name type="scientific">Pycnococcus provasolii</name>
    <dbReference type="NCBI Taxonomy" id="41880"/>
    <lineage>
        <taxon>Eukaryota</taxon>
        <taxon>Viridiplantae</taxon>
        <taxon>Chlorophyta</taxon>
        <taxon>Pseudoscourfieldiophyceae</taxon>
        <taxon>Pseudoscourfieldiales</taxon>
        <taxon>Pycnococcaceae</taxon>
        <taxon>Pycnococcus</taxon>
    </lineage>
</organism>
<comment type="caution">
    <text evidence="2">The sequence shown here is derived from an EMBL/GenBank/DDBJ whole genome shotgun (WGS) entry which is preliminary data.</text>
</comment>
<proteinExistence type="predicted"/>
<accession>A0A830H8G9</accession>
<keyword evidence="3" id="KW-1185">Reference proteome</keyword>
<dbReference type="EMBL" id="BNJQ01000005">
    <property type="protein sequence ID" value="GHP03295.1"/>
    <property type="molecule type" value="Genomic_DNA"/>
</dbReference>
<name>A0A830H8G9_9CHLO</name>